<dbReference type="Proteomes" id="UP000015102">
    <property type="component" value="Unassembled WGS sequence"/>
</dbReference>
<keyword evidence="3" id="KW-1185">Reference proteome</keyword>
<sequence>MKQNGKIHKSRSYEGGSDFNALFTPLTFLVTYFNSGVNPLLYAFLSRNFRKGMKELLLCSFKKGKNSSLSSSAHHKRMPLQVNNITEKIDKNGTKPCFLLTIMKI</sequence>
<dbReference type="SUPFAM" id="SSF81321">
    <property type="entry name" value="Family A G protein-coupled receptor-like"/>
    <property type="match status" value="1"/>
</dbReference>
<evidence type="ECO:0000313" key="2">
    <source>
        <dbReference type="EnsemblMetazoa" id="MESCA008140-PA"/>
    </source>
</evidence>
<reference evidence="2" key="2">
    <citation type="submission" date="2015-06" db="UniProtKB">
        <authorList>
            <consortium name="EnsemblMetazoa"/>
        </authorList>
    </citation>
    <scope>IDENTIFICATION</scope>
</reference>
<evidence type="ECO:0008006" key="4">
    <source>
        <dbReference type="Google" id="ProtNLM"/>
    </source>
</evidence>
<keyword evidence="1" id="KW-1133">Transmembrane helix</keyword>
<dbReference type="EMBL" id="CAQQ02087969">
    <property type="status" value="NOT_ANNOTATED_CDS"/>
    <property type="molecule type" value="Genomic_DNA"/>
</dbReference>
<dbReference type="STRING" id="36166.T1GWG3"/>
<organism evidence="2 3">
    <name type="scientific">Megaselia scalaris</name>
    <name type="common">Humpbacked fly</name>
    <name type="synonym">Phora scalaris</name>
    <dbReference type="NCBI Taxonomy" id="36166"/>
    <lineage>
        <taxon>Eukaryota</taxon>
        <taxon>Metazoa</taxon>
        <taxon>Ecdysozoa</taxon>
        <taxon>Arthropoda</taxon>
        <taxon>Hexapoda</taxon>
        <taxon>Insecta</taxon>
        <taxon>Pterygota</taxon>
        <taxon>Neoptera</taxon>
        <taxon>Endopterygota</taxon>
        <taxon>Diptera</taxon>
        <taxon>Brachycera</taxon>
        <taxon>Muscomorpha</taxon>
        <taxon>Platypezoidea</taxon>
        <taxon>Phoridae</taxon>
        <taxon>Megaseliini</taxon>
        <taxon>Megaselia</taxon>
    </lineage>
</organism>
<dbReference type="HOGENOM" id="CLU_2239674_0_0_1"/>
<evidence type="ECO:0000313" key="3">
    <source>
        <dbReference type="Proteomes" id="UP000015102"/>
    </source>
</evidence>
<dbReference type="Gene3D" id="1.20.1070.10">
    <property type="entry name" value="Rhodopsin 7-helix transmembrane proteins"/>
    <property type="match status" value="1"/>
</dbReference>
<evidence type="ECO:0000256" key="1">
    <source>
        <dbReference type="SAM" id="Phobius"/>
    </source>
</evidence>
<dbReference type="EnsemblMetazoa" id="MESCA008140-RA">
    <property type="protein sequence ID" value="MESCA008140-PA"/>
    <property type="gene ID" value="MESCA008140"/>
</dbReference>
<name>T1GWG3_MEGSC</name>
<accession>T1GWG3</accession>
<dbReference type="OMA" id="NGKIHKS"/>
<dbReference type="AlphaFoldDB" id="T1GWG3"/>
<keyword evidence="1" id="KW-0472">Membrane</keyword>
<feature type="transmembrane region" description="Helical" evidence="1">
    <location>
        <begin position="22"/>
        <end position="45"/>
    </location>
</feature>
<keyword evidence="1" id="KW-0812">Transmembrane</keyword>
<proteinExistence type="predicted"/>
<reference evidence="3" key="1">
    <citation type="submission" date="2013-02" db="EMBL/GenBank/DDBJ databases">
        <authorList>
            <person name="Hughes D."/>
        </authorList>
    </citation>
    <scope>NUCLEOTIDE SEQUENCE</scope>
    <source>
        <strain>Durham</strain>
        <strain evidence="3">NC isolate 2 -- Noor lab</strain>
    </source>
</reference>
<protein>
    <recommendedName>
        <fullName evidence="4">G-protein coupled receptors family 1 profile domain-containing protein</fullName>
    </recommendedName>
</protein>
<dbReference type="EMBL" id="CAQQ02087968">
    <property type="status" value="NOT_ANNOTATED_CDS"/>
    <property type="molecule type" value="Genomic_DNA"/>
</dbReference>